<feature type="domain" description="FlgO" evidence="4">
    <location>
        <begin position="174"/>
        <end position="271"/>
    </location>
</feature>
<dbReference type="InterPro" id="IPR019734">
    <property type="entry name" value="TPR_rpt"/>
</dbReference>
<keyword evidence="3" id="KW-0812">Transmembrane</keyword>
<dbReference type="InterPro" id="IPR041215">
    <property type="entry name" value="FlgO_dom"/>
</dbReference>
<gene>
    <name evidence="5" type="ORF">H0I76_10000</name>
</gene>
<evidence type="ECO:0000313" key="5">
    <source>
        <dbReference type="EMBL" id="MBK0399524.1"/>
    </source>
</evidence>
<dbReference type="PROSITE" id="PS50005">
    <property type="entry name" value="TPR"/>
    <property type="match status" value="1"/>
</dbReference>
<protein>
    <recommendedName>
        <fullName evidence="4">FlgO domain-containing protein</fullName>
    </recommendedName>
</protein>
<dbReference type="Pfam" id="PF17680">
    <property type="entry name" value="FlgO"/>
    <property type="match status" value="1"/>
</dbReference>
<comment type="caution">
    <text evidence="5">The sequence shown here is derived from an EMBL/GenBank/DDBJ whole genome shotgun (WGS) entry which is preliminary data.</text>
</comment>
<reference evidence="5" key="1">
    <citation type="submission" date="2020-12" db="EMBL/GenBank/DDBJ databases">
        <title>Bacterial taxonomy.</title>
        <authorList>
            <person name="Pan X."/>
        </authorList>
    </citation>
    <scope>NUCLEOTIDE SEQUENCE</scope>
    <source>
        <strain evidence="5">M0105</strain>
    </source>
</reference>
<organism evidence="5 6">
    <name type="scientific">Thermohalobaculum xanthum</name>
    <dbReference type="NCBI Taxonomy" id="2753746"/>
    <lineage>
        <taxon>Bacteria</taxon>
        <taxon>Pseudomonadati</taxon>
        <taxon>Pseudomonadota</taxon>
        <taxon>Alphaproteobacteria</taxon>
        <taxon>Rhodobacterales</taxon>
        <taxon>Paracoccaceae</taxon>
        <taxon>Thermohalobaculum</taxon>
    </lineage>
</organism>
<dbReference type="Proteomes" id="UP000655420">
    <property type="component" value="Unassembled WGS sequence"/>
</dbReference>
<sequence>MAQLERTLSSEQFQASERRRDFLRFIVEETLAGRGSRLKGYTIAVEVFGRDDSFDPQTDPVVRLEARRLRRDLDGYYVSAGRNDAVLISMPKGSYVPRFEWQEGTQPSGAGSAGSDPPLDEGATVEPASGTAPRRKMPALGLLSAGLGIVLAIGAALSWLLITPADEPPARSAAFEPAIVVTSFTTLDAAEDSRRLAEGIQQELIGSLMKFPGFRVYVSPTASTVQANGGIELARKLGVAYVVTGSVTTTAEQIHVASQLVEAETGRVLWTEGTDAPLAPATFAQVLRDLSGDIATALGQPYGIVANDLRLRAETPSVSSMQSYICVLRAYGYRRSFSKTEFQPVFDCLREAVRRDPGYSDAWAMLGWLHLDAGRYEFTGLDELPAQYNSAFSAASRAVALEPQNPLALKALSSINHYMGHYDEAERLARQAVALNPHDPDALAQLGWRLAVRGKFEEGIALLNHAIDRSARPPGWYYHLIAVSHCLNHDYEQMLHFAKLSAVDGSAVSYALLAIANGELGKAQEAQRALAAMSKFEPLARDPAVYFRRHGAIDQIVDALMSGLEKARKTASSG</sequence>
<keyword evidence="3" id="KW-0472">Membrane</keyword>
<dbReference type="PANTHER" id="PTHR12558">
    <property type="entry name" value="CELL DIVISION CYCLE 16,23,27"/>
    <property type="match status" value="1"/>
</dbReference>
<dbReference type="EMBL" id="JAEHHL010000006">
    <property type="protein sequence ID" value="MBK0399524.1"/>
    <property type="molecule type" value="Genomic_DNA"/>
</dbReference>
<evidence type="ECO:0000259" key="4">
    <source>
        <dbReference type="Pfam" id="PF17680"/>
    </source>
</evidence>
<feature type="region of interest" description="Disordered" evidence="2">
    <location>
        <begin position="102"/>
        <end position="132"/>
    </location>
</feature>
<dbReference type="RefSeq" id="WP_200609734.1">
    <property type="nucleotide sequence ID" value="NZ_JAEHHL010000006.1"/>
</dbReference>
<evidence type="ECO:0000256" key="1">
    <source>
        <dbReference type="PROSITE-ProRule" id="PRU00339"/>
    </source>
</evidence>
<dbReference type="InterPro" id="IPR011990">
    <property type="entry name" value="TPR-like_helical_dom_sf"/>
</dbReference>
<dbReference type="AlphaFoldDB" id="A0A8J7M709"/>
<keyword evidence="6" id="KW-1185">Reference proteome</keyword>
<evidence type="ECO:0000256" key="3">
    <source>
        <dbReference type="SAM" id="Phobius"/>
    </source>
</evidence>
<accession>A0A8J7M709</accession>
<dbReference type="Gene3D" id="1.25.40.10">
    <property type="entry name" value="Tetratricopeptide repeat domain"/>
    <property type="match status" value="1"/>
</dbReference>
<evidence type="ECO:0000256" key="2">
    <source>
        <dbReference type="SAM" id="MobiDB-lite"/>
    </source>
</evidence>
<feature type="transmembrane region" description="Helical" evidence="3">
    <location>
        <begin position="139"/>
        <end position="162"/>
    </location>
</feature>
<keyword evidence="1" id="KW-0802">TPR repeat</keyword>
<proteinExistence type="predicted"/>
<feature type="repeat" description="TPR" evidence="1">
    <location>
        <begin position="406"/>
        <end position="439"/>
    </location>
</feature>
<dbReference type="Pfam" id="PF14559">
    <property type="entry name" value="TPR_19"/>
    <property type="match status" value="1"/>
</dbReference>
<dbReference type="PANTHER" id="PTHR12558:SF33">
    <property type="entry name" value="BLL7664 PROTEIN"/>
    <property type="match status" value="1"/>
</dbReference>
<dbReference type="Gene3D" id="3.40.50.10610">
    <property type="entry name" value="ABC-type transport auxiliary lipoprotein component"/>
    <property type="match status" value="1"/>
</dbReference>
<name>A0A8J7M709_9RHOB</name>
<keyword evidence="3" id="KW-1133">Transmembrane helix</keyword>
<dbReference type="SUPFAM" id="SSF48452">
    <property type="entry name" value="TPR-like"/>
    <property type="match status" value="1"/>
</dbReference>
<evidence type="ECO:0000313" key="6">
    <source>
        <dbReference type="Proteomes" id="UP000655420"/>
    </source>
</evidence>